<evidence type="ECO:0000313" key="3">
    <source>
        <dbReference type="Proteomes" id="UP000483820"/>
    </source>
</evidence>
<dbReference type="GeneID" id="9819752"/>
<proteinExistence type="predicted"/>
<accession>A0A6A5GKF0</accession>
<evidence type="ECO:0000313" key="2">
    <source>
        <dbReference type="EMBL" id="KAF1755760.1"/>
    </source>
</evidence>
<dbReference type="RefSeq" id="XP_053583695.1">
    <property type="nucleotide sequence ID" value="XM_053728923.1"/>
</dbReference>
<feature type="compositionally biased region" description="Polar residues" evidence="1">
    <location>
        <begin position="41"/>
        <end position="52"/>
    </location>
</feature>
<dbReference type="CTD" id="9819752"/>
<feature type="region of interest" description="Disordered" evidence="1">
    <location>
        <begin position="41"/>
        <end position="72"/>
    </location>
</feature>
<reference evidence="2 3" key="1">
    <citation type="submission" date="2019-12" db="EMBL/GenBank/DDBJ databases">
        <title>Chromosome-level assembly of the Caenorhabditis remanei genome.</title>
        <authorList>
            <person name="Teterina A.A."/>
            <person name="Willis J.H."/>
            <person name="Phillips P.C."/>
        </authorList>
    </citation>
    <scope>NUCLEOTIDE SEQUENCE [LARGE SCALE GENOMIC DNA]</scope>
    <source>
        <strain evidence="2 3">PX506</strain>
        <tissue evidence="2">Whole organism</tissue>
    </source>
</reference>
<sequence>MDNIRGKLPFRSKSCRSAGYSFKAVVKRLRESSIRGMSNIHESTVINTQQRKSTSETEEVRRNPIRKALMPQ</sequence>
<name>A0A6A5GKF0_CAERE</name>
<dbReference type="AlphaFoldDB" id="A0A6A5GKF0"/>
<comment type="caution">
    <text evidence="2">The sequence shown here is derived from an EMBL/GenBank/DDBJ whole genome shotgun (WGS) entry which is preliminary data.</text>
</comment>
<gene>
    <name evidence="2" type="ORF">GCK72_012210</name>
</gene>
<feature type="compositionally biased region" description="Basic and acidic residues" evidence="1">
    <location>
        <begin position="53"/>
        <end position="62"/>
    </location>
</feature>
<protein>
    <submittedName>
        <fullName evidence="2">Uncharacterized protein</fullName>
    </submittedName>
</protein>
<dbReference type="EMBL" id="WUAV01000004">
    <property type="protein sequence ID" value="KAF1755760.1"/>
    <property type="molecule type" value="Genomic_DNA"/>
</dbReference>
<organism evidence="2 3">
    <name type="scientific">Caenorhabditis remanei</name>
    <name type="common">Caenorhabditis vulgaris</name>
    <dbReference type="NCBI Taxonomy" id="31234"/>
    <lineage>
        <taxon>Eukaryota</taxon>
        <taxon>Metazoa</taxon>
        <taxon>Ecdysozoa</taxon>
        <taxon>Nematoda</taxon>
        <taxon>Chromadorea</taxon>
        <taxon>Rhabditida</taxon>
        <taxon>Rhabditina</taxon>
        <taxon>Rhabditomorpha</taxon>
        <taxon>Rhabditoidea</taxon>
        <taxon>Rhabditidae</taxon>
        <taxon>Peloderinae</taxon>
        <taxon>Caenorhabditis</taxon>
    </lineage>
</organism>
<dbReference type="KEGG" id="crq:GCK72_012210"/>
<evidence type="ECO:0000256" key="1">
    <source>
        <dbReference type="SAM" id="MobiDB-lite"/>
    </source>
</evidence>
<dbReference type="Proteomes" id="UP000483820">
    <property type="component" value="Chromosome IV"/>
</dbReference>